<evidence type="ECO:0000256" key="4">
    <source>
        <dbReference type="ARBA" id="ARBA00022679"/>
    </source>
</evidence>
<evidence type="ECO:0000256" key="1">
    <source>
        <dbReference type="ARBA" id="ARBA00004370"/>
    </source>
</evidence>
<dbReference type="SUPFAM" id="SSF53756">
    <property type="entry name" value="UDP-Glycosyltransferase/glycogen phosphorylase"/>
    <property type="match status" value="1"/>
</dbReference>
<keyword evidence="3" id="KW-0328">Glycosyltransferase</keyword>
<keyword evidence="8" id="KW-1185">Reference proteome</keyword>
<protein>
    <submittedName>
        <fullName evidence="7">Glycosyl transferase</fullName>
    </submittedName>
</protein>
<dbReference type="EMBL" id="JABGBW010000009">
    <property type="protein sequence ID" value="MBC2576629.1"/>
    <property type="molecule type" value="Genomic_DNA"/>
</dbReference>
<dbReference type="GO" id="GO:0016740">
    <property type="term" value="F:transferase activity"/>
    <property type="evidence" value="ECO:0007669"/>
    <property type="project" value="UniProtKB-KW"/>
</dbReference>
<reference evidence="7 8" key="1">
    <citation type="submission" date="2020-05" db="EMBL/GenBank/DDBJ databases">
        <title>Draft genome of xy-202 and genomic insight in genome of the genus Peptostreptococcus.</title>
        <authorList>
            <person name="Zhang Z."/>
        </authorList>
    </citation>
    <scope>NUCLEOTIDE SEQUENCE [LARGE SCALE GENOMIC DNA]</scope>
    <source>
        <strain evidence="7 8">DSM 27025</strain>
    </source>
</reference>
<dbReference type="PANTHER" id="PTHR43025:SF3">
    <property type="entry name" value="MONOGALACTOSYLDIACYLGLYCEROL SYNTHASE 1, CHLOROPLASTIC"/>
    <property type="match status" value="1"/>
</dbReference>
<name>A0ABR6TMI5_9FIRM</name>
<dbReference type="Gene3D" id="3.40.50.2000">
    <property type="entry name" value="Glycogen Phosphorylase B"/>
    <property type="match status" value="2"/>
</dbReference>
<dbReference type="InterPro" id="IPR050519">
    <property type="entry name" value="Glycosyltransf_28_UgtP"/>
</dbReference>
<feature type="domain" description="Glycosyl transferase family 28 C-terminal" evidence="5">
    <location>
        <begin position="230"/>
        <end position="377"/>
    </location>
</feature>
<dbReference type="PANTHER" id="PTHR43025">
    <property type="entry name" value="MONOGALACTOSYLDIACYLGLYCEROL SYNTHASE"/>
    <property type="match status" value="1"/>
</dbReference>
<evidence type="ECO:0000256" key="2">
    <source>
        <dbReference type="ARBA" id="ARBA00006962"/>
    </source>
</evidence>
<dbReference type="Proteomes" id="UP000713904">
    <property type="component" value="Unassembled WGS sequence"/>
</dbReference>
<feature type="domain" description="Diacylglycerol glucosyltransferase N-terminal" evidence="6">
    <location>
        <begin position="15"/>
        <end position="128"/>
    </location>
</feature>
<dbReference type="Pfam" id="PF04101">
    <property type="entry name" value="Glyco_tran_28_C"/>
    <property type="match status" value="1"/>
</dbReference>
<evidence type="ECO:0000259" key="5">
    <source>
        <dbReference type="Pfam" id="PF04101"/>
    </source>
</evidence>
<evidence type="ECO:0000256" key="3">
    <source>
        <dbReference type="ARBA" id="ARBA00022676"/>
    </source>
</evidence>
<feature type="domain" description="Diacylglycerol glucosyltransferase N-terminal" evidence="6">
    <location>
        <begin position="154"/>
        <end position="205"/>
    </location>
</feature>
<comment type="similarity">
    <text evidence="2">Belongs to the glycosyltransferase 28 family.</text>
</comment>
<evidence type="ECO:0000313" key="7">
    <source>
        <dbReference type="EMBL" id="MBC2576629.1"/>
    </source>
</evidence>
<gene>
    <name evidence="7" type="ORF">HLB29_08015</name>
</gene>
<sequence>MKKVLIMTASTGGGHNRAAKAIAEELEKRTFKNEKIECKIIDSFKLINQTIDKVISEGYEISAKYTPKAYGKVYTISDKKFFSVNEFKNNPLSLLMARKFKKLLKEEKPDLIIGTHAFPLVALSRLKKGARGESLEGDFSEFVKTGDEITHSFPPLISVLTDYTAHLAYLQDEIDYYICGDQYVKELLVEDGIPSEKIKPFGIPVERSFLENRTRDIVIEELGLDPAKKTVLLMGGSFGAGNIKGTLDDIASIERDFQVLVITGRNKSLELSLKNRILDYNTNINIKILGFTNIMNDILPAIDILVTKPGGLTTTEALLKDVPMVIPYYIPGQEEENLDFLTNCGVAVRTTNKFSIKSVIKVLLDNPDRIERMKDNIRLIKKLNSAENIANLSLEIFNNYTVDYTLLCTKKTVFEKLEENAQVLKSELNFL</sequence>
<dbReference type="RefSeq" id="WP_185624650.1">
    <property type="nucleotide sequence ID" value="NZ_JABGBW010000009.1"/>
</dbReference>
<evidence type="ECO:0000313" key="8">
    <source>
        <dbReference type="Proteomes" id="UP000713904"/>
    </source>
</evidence>
<proteinExistence type="inferred from homology"/>
<accession>A0ABR6TMI5</accession>
<dbReference type="InterPro" id="IPR009695">
    <property type="entry name" value="Diacylglyc_glucosyltr_N"/>
</dbReference>
<organism evidence="7 8">
    <name type="scientific">Peptostreptococcus canis</name>
    <dbReference type="NCBI Taxonomy" id="1159213"/>
    <lineage>
        <taxon>Bacteria</taxon>
        <taxon>Bacillati</taxon>
        <taxon>Bacillota</taxon>
        <taxon>Clostridia</taxon>
        <taxon>Peptostreptococcales</taxon>
        <taxon>Peptostreptococcaceae</taxon>
        <taxon>Peptostreptococcus</taxon>
    </lineage>
</organism>
<comment type="caution">
    <text evidence="7">The sequence shown here is derived from an EMBL/GenBank/DDBJ whole genome shotgun (WGS) entry which is preliminary data.</text>
</comment>
<comment type="subcellular location">
    <subcellularLocation>
        <location evidence="1">Membrane</location>
    </subcellularLocation>
</comment>
<keyword evidence="4 7" id="KW-0808">Transferase</keyword>
<evidence type="ECO:0000259" key="6">
    <source>
        <dbReference type="Pfam" id="PF06925"/>
    </source>
</evidence>
<dbReference type="InterPro" id="IPR007235">
    <property type="entry name" value="Glyco_trans_28_C"/>
</dbReference>
<dbReference type="Pfam" id="PF06925">
    <property type="entry name" value="MGDG_synth"/>
    <property type="match status" value="2"/>
</dbReference>